<keyword evidence="2" id="KW-0808">Transferase</keyword>
<dbReference type="InterPro" id="IPR001707">
    <property type="entry name" value="Cmp_AcTrfase"/>
</dbReference>
<gene>
    <name evidence="2" type="ordered locus">Palpr_0485</name>
</gene>
<dbReference type="STRING" id="694427.Palpr_0485"/>
<dbReference type="KEGG" id="ppn:Palpr_0485"/>
<reference evidence="2 3" key="2">
    <citation type="journal article" date="2011" name="Stand. Genomic Sci.">
        <title>Complete genome sequence of Paludibacter propionicigenes type strain (WB4).</title>
        <authorList>
            <person name="Gronow S."/>
            <person name="Munk C."/>
            <person name="Lapidus A."/>
            <person name="Nolan M."/>
            <person name="Lucas S."/>
            <person name="Hammon N."/>
            <person name="Deshpande S."/>
            <person name="Cheng J.F."/>
            <person name="Tapia R."/>
            <person name="Han C."/>
            <person name="Goodwin L."/>
            <person name="Pitluck S."/>
            <person name="Liolios K."/>
            <person name="Ivanova N."/>
            <person name="Mavromatis K."/>
            <person name="Mikhailova N."/>
            <person name="Pati A."/>
            <person name="Chen A."/>
            <person name="Palaniappan K."/>
            <person name="Land M."/>
            <person name="Hauser L."/>
            <person name="Chang Y.J."/>
            <person name="Jeffries C.D."/>
            <person name="Brambilla E."/>
            <person name="Rohde M."/>
            <person name="Goker M."/>
            <person name="Detter J.C."/>
            <person name="Woyke T."/>
            <person name="Bristow J."/>
            <person name="Eisen J.A."/>
            <person name="Markowitz V."/>
            <person name="Hugenholtz P."/>
            <person name="Kyrpides N.C."/>
            <person name="Klenk H.P."/>
        </authorList>
    </citation>
    <scope>NUCLEOTIDE SEQUENCE [LARGE SCALE GENOMIC DNA]</scope>
    <source>
        <strain evidence="3">DSM 17365 / JCM 13257 / WB4</strain>
    </source>
</reference>
<dbReference type="HOGENOM" id="CLU_093121_0_0_10"/>
<dbReference type="SUPFAM" id="SSF52777">
    <property type="entry name" value="CoA-dependent acyltransferases"/>
    <property type="match status" value="1"/>
</dbReference>
<evidence type="ECO:0000256" key="1">
    <source>
        <dbReference type="PIRSR" id="PIRSR000440-1"/>
    </source>
</evidence>
<dbReference type="eggNOG" id="COG4845">
    <property type="taxonomic scope" value="Bacteria"/>
</dbReference>
<proteinExistence type="predicted"/>
<protein>
    <submittedName>
        <fullName evidence="2">Chloramphenicol O-acetyltransferase</fullName>
        <ecNumber evidence="2">2.3.1.28</ecNumber>
    </submittedName>
</protein>
<feature type="active site" description="Proton acceptor" evidence="1">
    <location>
        <position position="205"/>
    </location>
</feature>
<dbReference type="PIRSF" id="PIRSF000440">
    <property type="entry name" value="CAT"/>
    <property type="match status" value="1"/>
</dbReference>
<reference key="1">
    <citation type="submission" date="2010-11" db="EMBL/GenBank/DDBJ databases">
        <title>The complete genome of Paludibacter propionicigenes DSM 17365.</title>
        <authorList>
            <consortium name="US DOE Joint Genome Institute (JGI-PGF)"/>
            <person name="Lucas S."/>
            <person name="Copeland A."/>
            <person name="Lapidus A."/>
            <person name="Bruce D."/>
            <person name="Goodwin L."/>
            <person name="Pitluck S."/>
            <person name="Kyrpides N."/>
            <person name="Mavromatis K."/>
            <person name="Ivanova N."/>
            <person name="Munk A.C."/>
            <person name="Brettin T."/>
            <person name="Detter J.C."/>
            <person name="Han C."/>
            <person name="Tapia R."/>
            <person name="Land M."/>
            <person name="Hauser L."/>
            <person name="Markowitz V."/>
            <person name="Cheng J.-F."/>
            <person name="Hugenholtz P."/>
            <person name="Woyke T."/>
            <person name="Wu D."/>
            <person name="Gronow S."/>
            <person name="Wellnitz S."/>
            <person name="Brambilla E."/>
            <person name="Klenk H.-P."/>
            <person name="Eisen J.A."/>
        </authorList>
    </citation>
    <scope>NUCLEOTIDE SEQUENCE</scope>
    <source>
        <strain>WB4</strain>
    </source>
</reference>
<keyword evidence="2" id="KW-0012">Acyltransferase</keyword>
<dbReference type="Proteomes" id="UP000008718">
    <property type="component" value="Chromosome"/>
</dbReference>
<dbReference type="EC" id="2.3.1.28" evidence="2"/>
<name>E4T1Q0_PALPW</name>
<dbReference type="PANTHER" id="PTHR38474:SF1">
    <property type="entry name" value="SLR0299 PROTEIN"/>
    <property type="match status" value="1"/>
</dbReference>
<dbReference type="Gene3D" id="3.30.559.10">
    <property type="entry name" value="Chloramphenicol acetyltransferase-like domain"/>
    <property type="match status" value="1"/>
</dbReference>
<accession>E4T1Q0</accession>
<sequence>MKTKHTQDETTFKSPLGVGGKHEIDLSTWKRREHFEVFKNFDEPLFGVTVRVECSQAYKKAKESGYPFSLYYLYLSLKTVNEIEEFRYRIENDKVYCFDSVGAGPTIFREDETYGCGYMPYNENIDEFMAQAKAEVERVKAEKGLKFTFNGENLIHYSTLPWADFTAVNHARILSVGRSIPKITFGKLTRDAEKMWLAVDVHANHALMDGFHVGKFFERFQVYLNQ</sequence>
<evidence type="ECO:0000313" key="2">
    <source>
        <dbReference type="EMBL" id="ADQ78644.1"/>
    </source>
</evidence>
<dbReference type="GO" id="GO:0008811">
    <property type="term" value="F:chloramphenicol O-acetyltransferase activity"/>
    <property type="evidence" value="ECO:0007669"/>
    <property type="project" value="UniProtKB-EC"/>
</dbReference>
<dbReference type="RefSeq" id="WP_013444013.1">
    <property type="nucleotide sequence ID" value="NC_014734.1"/>
</dbReference>
<dbReference type="InterPro" id="IPR023213">
    <property type="entry name" value="CAT-like_dom_sf"/>
</dbReference>
<keyword evidence="3" id="KW-1185">Reference proteome</keyword>
<dbReference type="EMBL" id="CP002345">
    <property type="protein sequence ID" value="ADQ78644.1"/>
    <property type="molecule type" value="Genomic_DNA"/>
</dbReference>
<dbReference type="SMART" id="SM01059">
    <property type="entry name" value="CAT"/>
    <property type="match status" value="1"/>
</dbReference>
<dbReference type="AlphaFoldDB" id="E4T1Q0"/>
<evidence type="ECO:0000313" key="3">
    <source>
        <dbReference type="Proteomes" id="UP000008718"/>
    </source>
</evidence>
<dbReference type="Pfam" id="PF00302">
    <property type="entry name" value="CAT"/>
    <property type="match status" value="1"/>
</dbReference>
<dbReference type="PANTHER" id="PTHR38474">
    <property type="entry name" value="SLR0299 PROTEIN"/>
    <property type="match status" value="1"/>
</dbReference>
<organism evidence="2 3">
    <name type="scientific">Paludibacter propionicigenes (strain DSM 17365 / JCM 13257 / WB4)</name>
    <dbReference type="NCBI Taxonomy" id="694427"/>
    <lineage>
        <taxon>Bacteria</taxon>
        <taxon>Pseudomonadati</taxon>
        <taxon>Bacteroidota</taxon>
        <taxon>Bacteroidia</taxon>
        <taxon>Bacteroidales</taxon>
        <taxon>Paludibacteraceae</taxon>
        <taxon>Paludibacter</taxon>
    </lineage>
</organism>